<dbReference type="Pfam" id="PF01192">
    <property type="entry name" value="RNA_pol_Rpb6"/>
    <property type="match status" value="1"/>
</dbReference>
<dbReference type="HAMAP" id="MF_00366">
    <property type="entry name" value="RNApol_bact_RpoZ"/>
    <property type="match status" value="1"/>
</dbReference>
<keyword evidence="14" id="KW-1185">Reference proteome</keyword>
<dbReference type="SUPFAM" id="SSF63562">
    <property type="entry name" value="RPB6/omega subunit-like"/>
    <property type="match status" value="1"/>
</dbReference>
<protein>
    <recommendedName>
        <fullName evidence="3 11">DNA-directed RNA polymerase subunit omega</fullName>
        <shortName evidence="11">RNAP omega subunit</shortName>
        <ecNumber evidence="2 11">2.7.7.6</ecNumber>
    </recommendedName>
    <alternativeName>
        <fullName evidence="9 11">RNA polymerase omega subunit</fullName>
    </alternativeName>
    <alternativeName>
        <fullName evidence="8 11">Transcriptase subunit omega</fullName>
    </alternativeName>
</protein>
<sequence length="136" mass="15352">MARVTVEDCIEKVPNRFELVLLAAKRAREISAGASLKVSRDNDKNPVVALREISQETLSLDAIRESIIKGMQRNLFIEEDESELDEEIQEVIKEEEHPFSLGNDTTDFLVEDALEEVDESEDDDEGDDNSPEDDEA</sequence>
<dbReference type="SMART" id="SM01409">
    <property type="entry name" value="RNA_pol_Rpb6"/>
    <property type="match status" value="1"/>
</dbReference>
<evidence type="ECO:0000256" key="10">
    <source>
        <dbReference type="ARBA" id="ARBA00048552"/>
    </source>
</evidence>
<gene>
    <name evidence="11" type="primary">rpoZ</name>
    <name evidence="13" type="ORF">EQU50_01475</name>
</gene>
<organism evidence="13 14">
    <name type="scientific">Candidatus Finniella inopinata</name>
    <dbReference type="NCBI Taxonomy" id="1696036"/>
    <lineage>
        <taxon>Bacteria</taxon>
        <taxon>Pseudomonadati</taxon>
        <taxon>Pseudomonadota</taxon>
        <taxon>Alphaproteobacteria</taxon>
        <taxon>Holosporales</taxon>
        <taxon>Candidatus Paracaedibacteraceae</taxon>
        <taxon>Candidatus Finniella</taxon>
    </lineage>
</organism>
<evidence type="ECO:0000256" key="3">
    <source>
        <dbReference type="ARBA" id="ARBA00013725"/>
    </source>
</evidence>
<dbReference type="GO" id="GO:0003677">
    <property type="term" value="F:DNA binding"/>
    <property type="evidence" value="ECO:0007669"/>
    <property type="project" value="UniProtKB-UniRule"/>
</dbReference>
<dbReference type="GO" id="GO:0000428">
    <property type="term" value="C:DNA-directed RNA polymerase complex"/>
    <property type="evidence" value="ECO:0007669"/>
    <property type="project" value="UniProtKB-KW"/>
</dbReference>
<dbReference type="AlphaFoldDB" id="A0A4Q7DJ94"/>
<evidence type="ECO:0000256" key="2">
    <source>
        <dbReference type="ARBA" id="ARBA00012418"/>
    </source>
</evidence>
<evidence type="ECO:0000256" key="12">
    <source>
        <dbReference type="SAM" id="MobiDB-lite"/>
    </source>
</evidence>
<proteinExistence type="inferred from homology"/>
<dbReference type="Proteomes" id="UP000293550">
    <property type="component" value="Unassembled WGS sequence"/>
</dbReference>
<dbReference type="RefSeq" id="WP_130153393.1">
    <property type="nucleotide sequence ID" value="NZ_SCFB01000002.1"/>
</dbReference>
<dbReference type="EMBL" id="SCFB01000002">
    <property type="protein sequence ID" value="RZI46923.1"/>
    <property type="molecule type" value="Genomic_DNA"/>
</dbReference>
<dbReference type="InterPro" id="IPR003716">
    <property type="entry name" value="DNA-dir_RNA_pol_omega"/>
</dbReference>
<dbReference type="GO" id="GO:0006351">
    <property type="term" value="P:DNA-templated transcription"/>
    <property type="evidence" value="ECO:0007669"/>
    <property type="project" value="UniProtKB-UniRule"/>
</dbReference>
<accession>A0A4Q7DJ94</accession>
<evidence type="ECO:0000256" key="8">
    <source>
        <dbReference type="ARBA" id="ARBA00029924"/>
    </source>
</evidence>
<dbReference type="GO" id="GO:0003899">
    <property type="term" value="F:DNA-directed RNA polymerase activity"/>
    <property type="evidence" value="ECO:0007669"/>
    <property type="project" value="UniProtKB-UniRule"/>
</dbReference>
<evidence type="ECO:0000256" key="11">
    <source>
        <dbReference type="HAMAP-Rule" id="MF_00366"/>
    </source>
</evidence>
<keyword evidence="6 11" id="KW-0548">Nucleotidyltransferase</keyword>
<comment type="function">
    <text evidence="11">Promotes RNA polymerase assembly. Latches the N- and C-terminal regions of the beta' subunit thereby facilitating its interaction with the beta and alpha subunits.</text>
</comment>
<evidence type="ECO:0000256" key="1">
    <source>
        <dbReference type="ARBA" id="ARBA00006711"/>
    </source>
</evidence>
<evidence type="ECO:0000256" key="9">
    <source>
        <dbReference type="ARBA" id="ARBA00030998"/>
    </source>
</evidence>
<keyword evidence="5 11" id="KW-0808">Transferase</keyword>
<reference evidence="13 14" key="1">
    <citation type="submission" date="2018-10" db="EMBL/GenBank/DDBJ databases">
        <title>An updated phylogeny of the Alphaproteobacteria reveals that the parasitic Rickettsiales and Holosporales have independent origins.</title>
        <authorList>
            <person name="Munoz-Gomez S.A."/>
            <person name="Hess S."/>
            <person name="Burger G."/>
            <person name="Lang B.F."/>
            <person name="Susko E."/>
            <person name="Slamovits C.H."/>
            <person name="Roger A.J."/>
        </authorList>
    </citation>
    <scope>NUCLEOTIDE SEQUENCE [LARGE SCALE GENOMIC DNA]</scope>
    <source>
        <strain evidence="13">HOLO01</strain>
    </source>
</reference>
<comment type="catalytic activity">
    <reaction evidence="10 11">
        <text>RNA(n) + a ribonucleoside 5'-triphosphate = RNA(n+1) + diphosphate</text>
        <dbReference type="Rhea" id="RHEA:21248"/>
        <dbReference type="Rhea" id="RHEA-COMP:14527"/>
        <dbReference type="Rhea" id="RHEA-COMP:17342"/>
        <dbReference type="ChEBI" id="CHEBI:33019"/>
        <dbReference type="ChEBI" id="CHEBI:61557"/>
        <dbReference type="ChEBI" id="CHEBI:140395"/>
        <dbReference type="EC" id="2.7.7.6"/>
    </reaction>
</comment>
<comment type="similarity">
    <text evidence="1 11">Belongs to the RNA polymerase subunit omega family.</text>
</comment>
<dbReference type="EC" id="2.7.7.6" evidence="2 11"/>
<keyword evidence="4 11" id="KW-0240">DNA-directed RNA polymerase</keyword>
<comment type="subunit">
    <text evidence="11">The RNAP catalytic core consists of 2 alpha, 1 beta, 1 beta' and 1 omega subunit. When a sigma factor is associated with the core the holoenzyme is formed, which can initiate transcription.</text>
</comment>
<comment type="caution">
    <text evidence="13">The sequence shown here is derived from an EMBL/GenBank/DDBJ whole genome shotgun (WGS) entry which is preliminary data.</text>
</comment>
<evidence type="ECO:0000256" key="5">
    <source>
        <dbReference type="ARBA" id="ARBA00022679"/>
    </source>
</evidence>
<dbReference type="Gene3D" id="3.90.940.10">
    <property type="match status" value="1"/>
</dbReference>
<evidence type="ECO:0000256" key="6">
    <source>
        <dbReference type="ARBA" id="ARBA00022695"/>
    </source>
</evidence>
<name>A0A4Q7DJ94_9PROT</name>
<keyword evidence="7 11" id="KW-0804">Transcription</keyword>
<evidence type="ECO:0000313" key="14">
    <source>
        <dbReference type="Proteomes" id="UP000293550"/>
    </source>
</evidence>
<dbReference type="PANTHER" id="PTHR34476:SF1">
    <property type="entry name" value="DNA-DIRECTED RNA POLYMERASE SUBUNIT OMEGA"/>
    <property type="match status" value="1"/>
</dbReference>
<dbReference type="OrthoDB" id="9796300at2"/>
<dbReference type="PANTHER" id="PTHR34476">
    <property type="entry name" value="DNA-DIRECTED RNA POLYMERASE SUBUNIT OMEGA"/>
    <property type="match status" value="1"/>
</dbReference>
<evidence type="ECO:0000256" key="7">
    <source>
        <dbReference type="ARBA" id="ARBA00023163"/>
    </source>
</evidence>
<evidence type="ECO:0000313" key="13">
    <source>
        <dbReference type="EMBL" id="RZI46923.1"/>
    </source>
</evidence>
<feature type="region of interest" description="Disordered" evidence="12">
    <location>
        <begin position="114"/>
        <end position="136"/>
    </location>
</feature>
<dbReference type="InterPro" id="IPR036161">
    <property type="entry name" value="RPB6/omega-like_sf"/>
</dbReference>
<dbReference type="InterPro" id="IPR006110">
    <property type="entry name" value="Pol_omega/Rpo6/RPB6"/>
</dbReference>
<dbReference type="NCBIfam" id="TIGR00690">
    <property type="entry name" value="rpoZ"/>
    <property type="match status" value="1"/>
</dbReference>
<evidence type="ECO:0000256" key="4">
    <source>
        <dbReference type="ARBA" id="ARBA00022478"/>
    </source>
</evidence>